<dbReference type="AlphaFoldDB" id="A0A3R7BZD9"/>
<reference evidence="1 2" key="2">
    <citation type="journal article" date="2021" name="Genomics">
        <title>High-quality reference genome for Clonorchis sinensis.</title>
        <authorList>
            <person name="Young N.D."/>
            <person name="Stroehlein A.J."/>
            <person name="Kinkar L."/>
            <person name="Wang T."/>
            <person name="Sohn W.M."/>
            <person name="Chang B.C.H."/>
            <person name="Kaur P."/>
            <person name="Weisz D."/>
            <person name="Dudchenko O."/>
            <person name="Aiden E.L."/>
            <person name="Korhonen P.K."/>
            <person name="Gasser R.B."/>
        </authorList>
    </citation>
    <scope>NUCLEOTIDE SEQUENCE [LARGE SCALE GENOMIC DNA]</scope>
    <source>
        <strain evidence="1">Cs-k2</strain>
    </source>
</reference>
<reference evidence="1 2" key="1">
    <citation type="journal article" date="2018" name="Biotechnol. Adv.">
        <title>Improved genomic resources and new bioinformatic workflow for the carcinogenic parasite Clonorchis sinensis: Biotechnological implications.</title>
        <authorList>
            <person name="Wang D."/>
            <person name="Korhonen P.K."/>
            <person name="Gasser R.B."/>
            <person name="Young N.D."/>
        </authorList>
    </citation>
    <scope>NUCLEOTIDE SEQUENCE [LARGE SCALE GENOMIC DNA]</scope>
    <source>
        <strain evidence="1">Cs-k2</strain>
    </source>
</reference>
<gene>
    <name evidence="1" type="ORF">CSKR_100259</name>
</gene>
<name>A0A3R7BZD9_CLOSI</name>
<proteinExistence type="predicted"/>
<dbReference type="Proteomes" id="UP000286415">
    <property type="component" value="Unassembled WGS sequence"/>
</dbReference>
<sequence>MLQEVFIIIIGSMASVFNTDASLTYNHDFFESLIVKKRIKPGVMGIMRPHPGRRISPTAHKRFVISFIPPFMSRVSHLSSSATLNWTRKTALSSANDGSACATRILTNAACGDVHILQRESPLPRFGLLSRIQSPGFCLGYGCRNRLTLIETIWIESDNPNAIYID</sequence>
<keyword evidence="2" id="KW-1185">Reference proteome</keyword>
<protein>
    <submittedName>
        <fullName evidence="1">Uncharacterized protein</fullName>
    </submittedName>
</protein>
<dbReference type="InParanoid" id="A0A3R7BZD9"/>
<evidence type="ECO:0000313" key="2">
    <source>
        <dbReference type="Proteomes" id="UP000286415"/>
    </source>
</evidence>
<comment type="caution">
    <text evidence="1">The sequence shown here is derived from an EMBL/GenBank/DDBJ whole genome shotgun (WGS) entry which is preliminary data.</text>
</comment>
<organism evidence="1 2">
    <name type="scientific">Clonorchis sinensis</name>
    <name type="common">Chinese liver fluke</name>
    <dbReference type="NCBI Taxonomy" id="79923"/>
    <lineage>
        <taxon>Eukaryota</taxon>
        <taxon>Metazoa</taxon>
        <taxon>Spiralia</taxon>
        <taxon>Lophotrochozoa</taxon>
        <taxon>Platyhelminthes</taxon>
        <taxon>Trematoda</taxon>
        <taxon>Digenea</taxon>
        <taxon>Opisthorchiida</taxon>
        <taxon>Opisthorchiata</taxon>
        <taxon>Opisthorchiidae</taxon>
        <taxon>Clonorchis</taxon>
    </lineage>
</organism>
<dbReference type="EMBL" id="NIRI02000042">
    <property type="protein sequence ID" value="KAG5449087.1"/>
    <property type="molecule type" value="Genomic_DNA"/>
</dbReference>
<accession>A0A3R7BZD9</accession>
<evidence type="ECO:0000313" key="1">
    <source>
        <dbReference type="EMBL" id="KAG5449087.1"/>
    </source>
</evidence>